<organism evidence="2 3">
    <name type="scientific">Nocardioides potassii</name>
    <dbReference type="NCBI Taxonomy" id="2911371"/>
    <lineage>
        <taxon>Bacteria</taxon>
        <taxon>Bacillati</taxon>
        <taxon>Actinomycetota</taxon>
        <taxon>Actinomycetes</taxon>
        <taxon>Propionibacteriales</taxon>
        <taxon>Nocardioidaceae</taxon>
        <taxon>Nocardioides</taxon>
    </lineage>
</organism>
<keyword evidence="3" id="KW-1185">Reference proteome</keyword>
<feature type="region of interest" description="Disordered" evidence="1">
    <location>
        <begin position="20"/>
        <end position="49"/>
    </location>
</feature>
<protein>
    <recommendedName>
        <fullName evidence="4">Lipoprotein</fullName>
    </recommendedName>
</protein>
<comment type="caution">
    <text evidence="2">The sequence shown here is derived from an EMBL/GenBank/DDBJ whole genome shotgun (WGS) entry which is preliminary data.</text>
</comment>
<dbReference type="RefSeq" id="WP_236398361.1">
    <property type="nucleotide sequence ID" value="NZ_JAKJHZ010000003.1"/>
</dbReference>
<proteinExistence type="predicted"/>
<reference evidence="2 3" key="1">
    <citation type="submission" date="2022-01" db="EMBL/GenBank/DDBJ databases">
        <title>Nocardioides sp. nov., an actinomycete isolated from mining soil.</title>
        <authorList>
            <person name="Liu L."/>
        </authorList>
    </citation>
    <scope>NUCLEOTIDE SEQUENCE [LARGE SCALE GENOMIC DNA]</scope>
    <source>
        <strain evidence="2 3">KLBMP 9356</strain>
    </source>
</reference>
<dbReference type="EMBL" id="JAKJHZ010000003">
    <property type="protein sequence ID" value="MCF6376410.1"/>
    <property type="molecule type" value="Genomic_DNA"/>
</dbReference>
<evidence type="ECO:0008006" key="4">
    <source>
        <dbReference type="Google" id="ProtNLM"/>
    </source>
</evidence>
<gene>
    <name evidence="2" type="ORF">L2K70_02220</name>
</gene>
<name>A0ABS9H569_9ACTN</name>
<accession>A0ABS9H569</accession>
<evidence type="ECO:0000256" key="1">
    <source>
        <dbReference type="SAM" id="MobiDB-lite"/>
    </source>
</evidence>
<evidence type="ECO:0000313" key="2">
    <source>
        <dbReference type="EMBL" id="MCF6376410.1"/>
    </source>
</evidence>
<evidence type="ECO:0000313" key="3">
    <source>
        <dbReference type="Proteomes" id="UP001201161"/>
    </source>
</evidence>
<feature type="compositionally biased region" description="Low complexity" evidence="1">
    <location>
        <begin position="30"/>
        <end position="46"/>
    </location>
</feature>
<sequence length="171" mass="18514">MHVRLALALAGVLLLAGCTDDPDPTPKIPEPTSSSPSPTASESETPNAESAEDFIRKWAAVEAQMENTGETAEYRAMSKGCKACSELADNVERVYEAGGYLKWDGWQIKRITQREFQDNQYVVKVVSRPTEYKESSNGAVKKLAGGPGAHLLTLKTLGDSWLVVDKGAVSQ</sequence>
<dbReference type="Proteomes" id="UP001201161">
    <property type="component" value="Unassembled WGS sequence"/>
</dbReference>
<dbReference type="PROSITE" id="PS51257">
    <property type="entry name" value="PROKAR_LIPOPROTEIN"/>
    <property type="match status" value="1"/>
</dbReference>